<dbReference type="InterPro" id="IPR058240">
    <property type="entry name" value="rSAM_sf"/>
</dbReference>
<dbReference type="PROSITE" id="PS51918">
    <property type="entry name" value="RADICAL_SAM"/>
    <property type="match status" value="1"/>
</dbReference>
<dbReference type="InterPro" id="IPR006158">
    <property type="entry name" value="Cobalamin-bd"/>
</dbReference>
<dbReference type="AlphaFoldDB" id="A0A4R7KCE1"/>
<protein>
    <submittedName>
        <fullName evidence="8">Radical SAM superfamily enzyme YgiQ (UPF0313 family)</fullName>
    </submittedName>
</protein>
<dbReference type="GO" id="GO:0051539">
    <property type="term" value="F:4 iron, 4 sulfur cluster binding"/>
    <property type="evidence" value="ECO:0007669"/>
    <property type="project" value="UniProtKB-KW"/>
</dbReference>
<feature type="domain" description="Radical SAM core" evidence="7">
    <location>
        <begin position="168"/>
        <end position="397"/>
    </location>
</feature>
<dbReference type="Pfam" id="PF04055">
    <property type="entry name" value="Radical_SAM"/>
    <property type="match status" value="1"/>
</dbReference>
<dbReference type="GO" id="GO:0005829">
    <property type="term" value="C:cytosol"/>
    <property type="evidence" value="ECO:0007669"/>
    <property type="project" value="TreeGrafter"/>
</dbReference>
<dbReference type="Pfam" id="PF02310">
    <property type="entry name" value="B12-binding"/>
    <property type="match status" value="1"/>
</dbReference>
<proteinExistence type="predicted"/>
<dbReference type="GO" id="GO:0003824">
    <property type="term" value="F:catalytic activity"/>
    <property type="evidence" value="ECO:0007669"/>
    <property type="project" value="InterPro"/>
</dbReference>
<organism evidence="8 9">
    <name type="scientific">Fonticella tunisiensis</name>
    <dbReference type="NCBI Taxonomy" id="1096341"/>
    <lineage>
        <taxon>Bacteria</taxon>
        <taxon>Bacillati</taxon>
        <taxon>Bacillota</taxon>
        <taxon>Clostridia</taxon>
        <taxon>Eubacteriales</taxon>
        <taxon>Clostridiaceae</taxon>
        <taxon>Fonticella</taxon>
    </lineage>
</organism>
<dbReference type="PANTHER" id="PTHR43409:SF16">
    <property type="entry name" value="SLR0320 PROTEIN"/>
    <property type="match status" value="1"/>
</dbReference>
<dbReference type="SFLD" id="SFLDS00029">
    <property type="entry name" value="Radical_SAM"/>
    <property type="match status" value="1"/>
</dbReference>
<comment type="cofactor">
    <cofactor evidence="1">
        <name>[4Fe-4S] cluster</name>
        <dbReference type="ChEBI" id="CHEBI:49883"/>
    </cofactor>
</comment>
<evidence type="ECO:0000256" key="1">
    <source>
        <dbReference type="ARBA" id="ARBA00001966"/>
    </source>
</evidence>
<keyword evidence="4" id="KW-0408">Iron</keyword>
<dbReference type="OrthoDB" id="9801424at2"/>
<dbReference type="SUPFAM" id="SSF52242">
    <property type="entry name" value="Cobalamin (vitamin B12)-binding domain"/>
    <property type="match status" value="1"/>
</dbReference>
<comment type="caution">
    <text evidence="8">The sequence shown here is derived from an EMBL/GenBank/DDBJ whole genome shotgun (WGS) entry which is preliminary data.</text>
</comment>
<dbReference type="RefSeq" id="WP_133628922.1">
    <property type="nucleotide sequence ID" value="NZ_SOAZ01000023.1"/>
</dbReference>
<evidence type="ECO:0000256" key="5">
    <source>
        <dbReference type="ARBA" id="ARBA00023014"/>
    </source>
</evidence>
<keyword evidence="5" id="KW-0411">Iron-sulfur</keyword>
<dbReference type="CDD" id="cd01335">
    <property type="entry name" value="Radical_SAM"/>
    <property type="match status" value="1"/>
</dbReference>
<keyword evidence="3" id="KW-0479">Metal-binding</keyword>
<evidence type="ECO:0000313" key="9">
    <source>
        <dbReference type="Proteomes" id="UP000295325"/>
    </source>
</evidence>
<dbReference type="Gene3D" id="3.40.50.280">
    <property type="entry name" value="Cobalamin-binding domain"/>
    <property type="match status" value="1"/>
</dbReference>
<dbReference type="InterPro" id="IPR051198">
    <property type="entry name" value="BchE-like"/>
</dbReference>
<dbReference type="GO" id="GO:0046872">
    <property type="term" value="F:metal ion binding"/>
    <property type="evidence" value="ECO:0007669"/>
    <property type="project" value="UniProtKB-KW"/>
</dbReference>
<dbReference type="CDD" id="cd02068">
    <property type="entry name" value="radical_SAM_B12_BD"/>
    <property type="match status" value="1"/>
</dbReference>
<dbReference type="InterPro" id="IPR023404">
    <property type="entry name" value="rSAM_horseshoe"/>
</dbReference>
<feature type="domain" description="B12-binding" evidence="6">
    <location>
        <begin position="1"/>
        <end position="132"/>
    </location>
</feature>
<evidence type="ECO:0000256" key="2">
    <source>
        <dbReference type="ARBA" id="ARBA00022691"/>
    </source>
</evidence>
<dbReference type="InterPro" id="IPR025288">
    <property type="entry name" value="DUF4080"/>
</dbReference>
<accession>A0A4R7KCE1</accession>
<evidence type="ECO:0000256" key="3">
    <source>
        <dbReference type="ARBA" id="ARBA00022723"/>
    </source>
</evidence>
<dbReference type="SMART" id="SM00729">
    <property type="entry name" value="Elp3"/>
    <property type="match status" value="1"/>
</dbReference>
<dbReference type="GO" id="GO:0031419">
    <property type="term" value="F:cobalamin binding"/>
    <property type="evidence" value="ECO:0007669"/>
    <property type="project" value="InterPro"/>
</dbReference>
<dbReference type="SFLD" id="SFLDG01123">
    <property type="entry name" value="methyltransferase_(Class_B)"/>
    <property type="match status" value="1"/>
</dbReference>
<dbReference type="InterPro" id="IPR006638">
    <property type="entry name" value="Elp3/MiaA/NifB-like_rSAM"/>
</dbReference>
<gene>
    <name evidence="8" type="ORF">EDD71_12329</name>
</gene>
<dbReference type="InterPro" id="IPR036724">
    <property type="entry name" value="Cobalamin-bd_sf"/>
</dbReference>
<keyword evidence="2" id="KW-0949">S-adenosyl-L-methionine</keyword>
<dbReference type="InterPro" id="IPR007197">
    <property type="entry name" value="rSAM"/>
</dbReference>
<dbReference type="SFLD" id="SFLDG01082">
    <property type="entry name" value="B12-binding_domain_containing"/>
    <property type="match status" value="1"/>
</dbReference>
<evidence type="ECO:0000259" key="7">
    <source>
        <dbReference type="PROSITE" id="PS51918"/>
    </source>
</evidence>
<dbReference type="Gene3D" id="3.80.30.20">
    <property type="entry name" value="tm_1862 like domain"/>
    <property type="match status" value="1"/>
</dbReference>
<dbReference type="Pfam" id="PF13311">
    <property type="entry name" value="DUF4080"/>
    <property type="match status" value="1"/>
</dbReference>
<keyword evidence="9" id="KW-1185">Reference proteome</keyword>
<evidence type="ECO:0000256" key="4">
    <source>
        <dbReference type="ARBA" id="ARBA00023004"/>
    </source>
</evidence>
<dbReference type="PANTHER" id="PTHR43409">
    <property type="entry name" value="ANAEROBIC MAGNESIUM-PROTOPORPHYRIN IX MONOMETHYL ESTER CYCLASE-RELATED"/>
    <property type="match status" value="1"/>
</dbReference>
<dbReference type="PROSITE" id="PS51332">
    <property type="entry name" value="B12_BINDING"/>
    <property type="match status" value="1"/>
</dbReference>
<reference evidence="8 9" key="1">
    <citation type="submission" date="2019-03" db="EMBL/GenBank/DDBJ databases">
        <title>Genomic Encyclopedia of Type Strains, Phase IV (KMG-IV): sequencing the most valuable type-strain genomes for metagenomic binning, comparative biology and taxonomic classification.</title>
        <authorList>
            <person name="Goeker M."/>
        </authorList>
    </citation>
    <scope>NUCLEOTIDE SEQUENCE [LARGE SCALE GENOMIC DNA]</scope>
    <source>
        <strain evidence="8 9">DSM 24455</strain>
    </source>
</reference>
<name>A0A4R7KCE1_9CLOT</name>
<dbReference type="EMBL" id="SOAZ01000023">
    <property type="protein sequence ID" value="TDT50933.1"/>
    <property type="molecule type" value="Genomic_DNA"/>
</dbReference>
<evidence type="ECO:0000313" key="8">
    <source>
        <dbReference type="EMBL" id="TDT50933.1"/>
    </source>
</evidence>
<sequence length="556" mass="65362">MKTVLAALNAKHIHSNLAIRYLKAYADDDNIEIYDATINENPLNIAIDIARKKPDLVGFSCYIWNIENTLKVCSALKEIDGNIFILLGGPEVTYDSKAVLERYEYIDFIIQGEGERPFKNFICKLKEGKKSFEDVEGLVYRCGDKIIENHSRSFIENLDEIPFPYKDGITDRIIYYETTRGCPFSCKYCLSSIERGLRYFSLDRVKSDLKYFIDRDVKIVKFVDRTFNANKKFAMEIWKYLIENRKNTTFHFEIAADILDRDAIEILKGAPDGLFQFEVGVQTTNPEVLNNINRTMDFEKLKRNVLEIKKSGNIHCHLDLIAGLPGEDFSSFRRSFDMCMDMNPDVLQLGFLKILKGSPMYYESHKYIMHYTKFPPYQVLKTRDITFDEMVSLMELEEVFESYYNSGIFSITMFYALSKVHSKFDFFMDFTGFLKDKGFFSRNMSLNDRFKLLYEFLLKYCNENIIRDVLLHDYIINTKKSVVPDFLKRENMLNLKDLVYENRSKIEKYFGRIDFKRIFYVPVDVKILKDMSSYSILEERGIAVFNLEKGEYMYLQ</sequence>
<evidence type="ECO:0000259" key="6">
    <source>
        <dbReference type="PROSITE" id="PS51332"/>
    </source>
</evidence>
<dbReference type="Proteomes" id="UP000295325">
    <property type="component" value="Unassembled WGS sequence"/>
</dbReference>
<dbReference type="InterPro" id="IPR034466">
    <property type="entry name" value="Methyltransferase_Class_B"/>
</dbReference>
<dbReference type="SUPFAM" id="SSF102114">
    <property type="entry name" value="Radical SAM enzymes"/>
    <property type="match status" value="1"/>
</dbReference>